<dbReference type="Proteomes" id="UP000515591">
    <property type="component" value="Chromosome"/>
</dbReference>
<dbReference type="InterPro" id="IPR000835">
    <property type="entry name" value="HTH_MarR-typ"/>
</dbReference>
<evidence type="ECO:0000313" key="9">
    <source>
        <dbReference type="Proteomes" id="UP000515591"/>
    </source>
</evidence>
<evidence type="ECO:0000313" key="6">
    <source>
        <dbReference type="EMBL" id="MDV3439177.1"/>
    </source>
</evidence>
<dbReference type="PRINTS" id="PR00598">
    <property type="entry name" value="HTHMARR"/>
</dbReference>
<dbReference type="PROSITE" id="PS01117">
    <property type="entry name" value="HTH_MARR_1"/>
    <property type="match status" value="1"/>
</dbReference>
<dbReference type="PROSITE" id="PS50995">
    <property type="entry name" value="HTH_MARR_2"/>
    <property type="match status" value="1"/>
</dbReference>
<reference evidence="6 10" key="3">
    <citation type="submission" date="2023-10" db="EMBL/GenBank/DDBJ databases">
        <title>Pseudomonas otitidis isolated from a paediatric patient with cystic fibrosis in Chile.</title>
        <authorList>
            <person name="Amsteins-Romero L."/>
            <person name="Opazo-Capurro A."/>
            <person name="Matus-Kohler M."/>
            <person name="Gonzalez-Rocha G."/>
        </authorList>
    </citation>
    <scope>NUCLEOTIDE SEQUENCE [LARGE SCALE GENOMIC DNA]</scope>
    <source>
        <strain evidence="6 10">P-714</strain>
    </source>
</reference>
<dbReference type="InterPro" id="IPR039422">
    <property type="entry name" value="MarR/SlyA-like"/>
</dbReference>
<proteinExistence type="predicted"/>
<name>A0A1I0U952_9GAMM</name>
<reference evidence="7 8" key="2">
    <citation type="submission" date="2019-12" db="EMBL/GenBank/DDBJ databases">
        <title>Draft genome sequence of Pseudomonas otitidis recovered from a chicken carcass.</title>
        <authorList>
            <person name="Vieira T.R."/>
            <person name="Oliviera E.F.C."/>
            <person name="Silva N.M.V."/>
            <person name="Sambrano G.E."/>
            <person name="Cibulski S.P."/>
            <person name="Cardoso M.R.I."/>
        </authorList>
    </citation>
    <scope>NUCLEOTIDE SEQUENCE [LARGE SCALE GENOMIC DNA]</scope>
    <source>
        <strain evidence="7 8">25_K</strain>
    </source>
</reference>
<evidence type="ECO:0000256" key="2">
    <source>
        <dbReference type="ARBA" id="ARBA00023125"/>
    </source>
</evidence>
<accession>A0A1I0U952</accession>
<dbReference type="InterPro" id="IPR036390">
    <property type="entry name" value="WH_DNA-bd_sf"/>
</dbReference>
<dbReference type="EMBL" id="AP022213">
    <property type="protein sequence ID" value="BBT17895.1"/>
    <property type="molecule type" value="Genomic_DNA"/>
</dbReference>
<evidence type="ECO:0000313" key="8">
    <source>
        <dbReference type="Proteomes" id="UP000461288"/>
    </source>
</evidence>
<evidence type="ECO:0000313" key="5">
    <source>
        <dbReference type="EMBL" id="BBT17895.1"/>
    </source>
</evidence>
<evidence type="ECO:0000256" key="3">
    <source>
        <dbReference type="ARBA" id="ARBA00023163"/>
    </source>
</evidence>
<dbReference type="AlphaFoldDB" id="A0A1I0U952"/>
<keyword evidence="1" id="KW-0805">Transcription regulation</keyword>
<dbReference type="InterPro" id="IPR023187">
    <property type="entry name" value="Tscrpt_reg_MarR-type_CS"/>
</dbReference>
<dbReference type="Proteomes" id="UP001273935">
    <property type="component" value="Unassembled WGS sequence"/>
</dbReference>
<dbReference type="InterPro" id="IPR036388">
    <property type="entry name" value="WH-like_DNA-bd_sf"/>
</dbReference>
<dbReference type="EMBL" id="JAWJUL010000019">
    <property type="protein sequence ID" value="MDV3439177.1"/>
    <property type="molecule type" value="Genomic_DNA"/>
</dbReference>
<keyword evidence="2" id="KW-0238">DNA-binding</keyword>
<sequence>MKHYSPSDYPFNGSIGQYLGRSALLKDRLLDLHLAPLDITAAQFKVLVFIFMGRASTPADLCRQLAVDSGSMTRMLDRLEKKGLLLRQRCEEDRRSVRLHLSEQGLALSRETPRIVADAMNELTSPLTAEELGTLLGLLGKILQGRDPFLSAGDPNHE</sequence>
<gene>
    <name evidence="7" type="ORF">GO594_24425</name>
    <name evidence="6" type="ORF">R0G64_07020</name>
    <name evidence="5" type="ORF">WP8S17C03_39440</name>
</gene>
<evidence type="ECO:0000313" key="10">
    <source>
        <dbReference type="Proteomes" id="UP001273935"/>
    </source>
</evidence>
<protein>
    <submittedName>
        <fullName evidence="5 7">Transcriptional regulator</fullName>
    </submittedName>
</protein>
<dbReference type="Proteomes" id="UP000461288">
    <property type="component" value="Unassembled WGS sequence"/>
</dbReference>
<evidence type="ECO:0000259" key="4">
    <source>
        <dbReference type="PROSITE" id="PS50995"/>
    </source>
</evidence>
<dbReference type="GO" id="GO:0003677">
    <property type="term" value="F:DNA binding"/>
    <property type="evidence" value="ECO:0007669"/>
    <property type="project" value="UniProtKB-KW"/>
</dbReference>
<dbReference type="PANTHER" id="PTHR33164:SF87">
    <property type="entry name" value="MULTIPLE ANTIBIOTIC RESISTANCE PROTEIN MARR"/>
    <property type="match status" value="1"/>
</dbReference>
<dbReference type="RefSeq" id="WP_044412103.1">
    <property type="nucleotide sequence ID" value="NZ_AP022213.1"/>
</dbReference>
<keyword evidence="10" id="KW-1185">Reference proteome</keyword>
<evidence type="ECO:0000313" key="7">
    <source>
        <dbReference type="EMBL" id="MWK59145.1"/>
    </source>
</evidence>
<dbReference type="GO" id="GO:0006950">
    <property type="term" value="P:response to stress"/>
    <property type="evidence" value="ECO:0007669"/>
    <property type="project" value="TreeGrafter"/>
</dbReference>
<dbReference type="GO" id="GO:0003700">
    <property type="term" value="F:DNA-binding transcription factor activity"/>
    <property type="evidence" value="ECO:0007669"/>
    <property type="project" value="InterPro"/>
</dbReference>
<feature type="domain" description="HTH marR-type" evidence="4">
    <location>
        <begin position="12"/>
        <end position="144"/>
    </location>
</feature>
<dbReference type="SUPFAM" id="SSF46785">
    <property type="entry name" value="Winged helix' DNA-binding domain"/>
    <property type="match status" value="1"/>
</dbReference>
<dbReference type="PANTHER" id="PTHR33164">
    <property type="entry name" value="TRANSCRIPTIONAL REGULATOR, MARR FAMILY"/>
    <property type="match status" value="1"/>
</dbReference>
<dbReference type="SMART" id="SM00347">
    <property type="entry name" value="HTH_MARR"/>
    <property type="match status" value="1"/>
</dbReference>
<dbReference type="Gene3D" id="1.10.10.10">
    <property type="entry name" value="Winged helix-like DNA-binding domain superfamily/Winged helix DNA-binding domain"/>
    <property type="match status" value="1"/>
</dbReference>
<dbReference type="STRING" id="319939.SAMN05216263_108197"/>
<reference evidence="5 9" key="1">
    <citation type="submission" date="2019-12" db="EMBL/GenBank/DDBJ databases">
        <title>complete genome sequences of Pseudomonas otitidis str. WP8-S17-CRE-03 isolated from wastewater treatment plant effluent.</title>
        <authorList>
            <person name="Sekizuka T."/>
            <person name="Itokawa K."/>
            <person name="Yatsu K."/>
            <person name="Inamine Y."/>
            <person name="Kuroda M."/>
        </authorList>
    </citation>
    <scope>NUCLEOTIDE SEQUENCE [LARGE SCALE GENOMIC DNA]</scope>
    <source>
        <strain evidence="5 9">WP8-S17-CRE-03</strain>
    </source>
</reference>
<organism evidence="7 8">
    <name type="scientific">Metapseudomonas otitidis</name>
    <dbReference type="NCBI Taxonomy" id="319939"/>
    <lineage>
        <taxon>Bacteria</taxon>
        <taxon>Pseudomonadati</taxon>
        <taxon>Pseudomonadota</taxon>
        <taxon>Gammaproteobacteria</taxon>
        <taxon>Pseudomonadales</taxon>
        <taxon>Pseudomonadaceae</taxon>
        <taxon>Metapseudomonas</taxon>
    </lineage>
</organism>
<dbReference type="EMBL" id="WTFN01000083">
    <property type="protein sequence ID" value="MWK59145.1"/>
    <property type="molecule type" value="Genomic_DNA"/>
</dbReference>
<evidence type="ECO:0000256" key="1">
    <source>
        <dbReference type="ARBA" id="ARBA00023015"/>
    </source>
</evidence>
<keyword evidence="3" id="KW-0804">Transcription</keyword>
<dbReference type="Pfam" id="PF01047">
    <property type="entry name" value="MarR"/>
    <property type="match status" value="1"/>
</dbReference>